<evidence type="ECO:0000259" key="3">
    <source>
        <dbReference type="Pfam" id="PF16344"/>
    </source>
</evidence>
<dbReference type="Gene3D" id="2.60.120.1440">
    <property type="match status" value="1"/>
</dbReference>
<evidence type="ECO:0000313" key="5">
    <source>
        <dbReference type="Proteomes" id="UP000219452"/>
    </source>
</evidence>
<dbReference type="AlphaFoldDB" id="A0A286FZC7"/>
<dbReference type="Pfam" id="PF16344">
    <property type="entry name" value="FecR_C"/>
    <property type="match status" value="1"/>
</dbReference>
<keyword evidence="1" id="KW-1133">Transmembrane helix</keyword>
<keyword evidence="1" id="KW-0472">Membrane</keyword>
<protein>
    <submittedName>
        <fullName evidence="4">FecR family protein</fullName>
    </submittedName>
</protein>
<evidence type="ECO:0000313" key="4">
    <source>
        <dbReference type="EMBL" id="SOD88621.1"/>
    </source>
</evidence>
<dbReference type="Gene3D" id="3.55.50.30">
    <property type="match status" value="1"/>
</dbReference>
<dbReference type="InterPro" id="IPR012373">
    <property type="entry name" value="Ferrdict_sens_TM"/>
</dbReference>
<evidence type="ECO:0000259" key="2">
    <source>
        <dbReference type="Pfam" id="PF04773"/>
    </source>
</evidence>
<feature type="domain" description="FecR protein" evidence="2">
    <location>
        <begin position="126"/>
        <end position="211"/>
    </location>
</feature>
<evidence type="ECO:0000256" key="1">
    <source>
        <dbReference type="SAM" id="Phobius"/>
    </source>
</evidence>
<dbReference type="Proteomes" id="UP000219452">
    <property type="component" value="Unassembled WGS sequence"/>
</dbReference>
<proteinExistence type="predicted"/>
<feature type="domain" description="Protein FecR C-terminal" evidence="3">
    <location>
        <begin position="263"/>
        <end position="330"/>
    </location>
</feature>
<accession>A0A286FZC7</accession>
<gene>
    <name evidence="4" type="ORF">SAMN06269250_2759</name>
</gene>
<dbReference type="EMBL" id="OCNH01000002">
    <property type="protein sequence ID" value="SOD88621.1"/>
    <property type="molecule type" value="Genomic_DNA"/>
</dbReference>
<keyword evidence="1" id="KW-0812">Transmembrane</keyword>
<dbReference type="Pfam" id="PF04773">
    <property type="entry name" value="FecR"/>
    <property type="match status" value="1"/>
</dbReference>
<dbReference type="PANTHER" id="PTHR30273">
    <property type="entry name" value="PERIPLASMIC SIGNAL SENSOR AND SIGMA FACTOR ACTIVATOR FECR-RELATED"/>
    <property type="match status" value="1"/>
</dbReference>
<dbReference type="PANTHER" id="PTHR30273:SF2">
    <property type="entry name" value="PROTEIN FECR"/>
    <property type="match status" value="1"/>
</dbReference>
<sequence>MDPKALQALLTKYQNGDATDEERAQVEAWYDALDGEAEPPLSASEKQAFVNQHWQEVAAQIRQTPTRSWQLTLFYQLTAAAVLVLSIGLGWYFLMNRSPEPVSDQVAAQTGQSKLVAKTNESRKPLRIALSDGSVITLKPGSQVQYPEQFAENRREVRLVGEGFFEVTKNPKRPFLVYANGLVTKVLGTSFTIVAHAGKPTAEVVVRTGRVAVYRQADQPATTSDMVLTPNEKATFYRAESRIVKSLADHPVVIRPQAIKTHFVFDNTPVARVFKELDEVYGVTISFDADALVNCTLTANLAHQSLPDQLNMICLSIGATYQTSGTNIQISGRGCP</sequence>
<feature type="transmembrane region" description="Helical" evidence="1">
    <location>
        <begin position="73"/>
        <end position="94"/>
    </location>
</feature>
<dbReference type="InterPro" id="IPR006860">
    <property type="entry name" value="FecR"/>
</dbReference>
<dbReference type="InterPro" id="IPR032508">
    <property type="entry name" value="FecR_C"/>
</dbReference>
<keyword evidence="5" id="KW-1185">Reference proteome</keyword>
<organism evidence="4 5">
    <name type="scientific">Spirosoma fluviale</name>
    <dbReference type="NCBI Taxonomy" id="1597977"/>
    <lineage>
        <taxon>Bacteria</taxon>
        <taxon>Pseudomonadati</taxon>
        <taxon>Bacteroidota</taxon>
        <taxon>Cytophagia</taxon>
        <taxon>Cytophagales</taxon>
        <taxon>Cytophagaceae</taxon>
        <taxon>Spirosoma</taxon>
    </lineage>
</organism>
<reference evidence="5" key="1">
    <citation type="submission" date="2017-09" db="EMBL/GenBank/DDBJ databases">
        <authorList>
            <person name="Varghese N."/>
            <person name="Submissions S."/>
        </authorList>
    </citation>
    <scope>NUCLEOTIDE SEQUENCE [LARGE SCALE GENOMIC DNA]</scope>
    <source>
        <strain evidence="5">DSM 29961</strain>
    </source>
</reference>
<name>A0A286FZC7_9BACT</name>
<dbReference type="PIRSF" id="PIRSF018266">
    <property type="entry name" value="FecR"/>
    <property type="match status" value="1"/>
</dbReference>
<dbReference type="GO" id="GO:0016989">
    <property type="term" value="F:sigma factor antagonist activity"/>
    <property type="evidence" value="ECO:0007669"/>
    <property type="project" value="TreeGrafter"/>
</dbReference>